<dbReference type="InterPro" id="IPR036513">
    <property type="entry name" value="STAS_dom_sf"/>
</dbReference>
<dbReference type="SUPFAM" id="SSF52091">
    <property type="entry name" value="SpoIIaa-like"/>
    <property type="match status" value="1"/>
</dbReference>
<sequence length="78" mass="8282">MAGEPGAVEIDLDDVTFLDVGCARAIEEYRPAAAGRGRSVRVTGAEVLTAQILAAVRQRIPDDGEWSGCRAGPDTRRV</sequence>
<proteinExistence type="predicted"/>
<name>A0ABN2NBS8_9PSEU</name>
<accession>A0ABN2NBS8</accession>
<dbReference type="EMBL" id="BAAAQK010000015">
    <property type="protein sequence ID" value="GAA1857754.1"/>
    <property type="molecule type" value="Genomic_DNA"/>
</dbReference>
<reference evidence="1 2" key="1">
    <citation type="journal article" date="2019" name="Int. J. Syst. Evol. Microbiol.">
        <title>The Global Catalogue of Microorganisms (GCM) 10K type strain sequencing project: providing services to taxonomists for standard genome sequencing and annotation.</title>
        <authorList>
            <consortium name="The Broad Institute Genomics Platform"/>
            <consortium name="The Broad Institute Genome Sequencing Center for Infectious Disease"/>
            <person name="Wu L."/>
            <person name="Ma J."/>
        </authorList>
    </citation>
    <scope>NUCLEOTIDE SEQUENCE [LARGE SCALE GENOMIC DNA]</scope>
    <source>
        <strain evidence="1 2">JCM 16009</strain>
    </source>
</reference>
<keyword evidence="2" id="KW-1185">Reference proteome</keyword>
<organism evidence="1 2">
    <name type="scientific">Pseudonocardia ailaonensis</name>
    <dbReference type="NCBI Taxonomy" id="367279"/>
    <lineage>
        <taxon>Bacteria</taxon>
        <taxon>Bacillati</taxon>
        <taxon>Actinomycetota</taxon>
        <taxon>Actinomycetes</taxon>
        <taxon>Pseudonocardiales</taxon>
        <taxon>Pseudonocardiaceae</taxon>
        <taxon>Pseudonocardia</taxon>
    </lineage>
</organism>
<evidence type="ECO:0000313" key="1">
    <source>
        <dbReference type="EMBL" id="GAA1857754.1"/>
    </source>
</evidence>
<evidence type="ECO:0000313" key="2">
    <source>
        <dbReference type="Proteomes" id="UP001500449"/>
    </source>
</evidence>
<evidence type="ECO:0008006" key="3">
    <source>
        <dbReference type="Google" id="ProtNLM"/>
    </source>
</evidence>
<gene>
    <name evidence="1" type="ORF">GCM10009836_42400</name>
</gene>
<dbReference type="Proteomes" id="UP001500449">
    <property type="component" value="Unassembled WGS sequence"/>
</dbReference>
<protein>
    <recommendedName>
        <fullName evidence="3">STAS domain-containing protein</fullName>
    </recommendedName>
</protein>
<comment type="caution">
    <text evidence="1">The sequence shown here is derived from an EMBL/GenBank/DDBJ whole genome shotgun (WGS) entry which is preliminary data.</text>
</comment>